<evidence type="ECO:0000313" key="3">
    <source>
        <dbReference type="EMBL" id="TGZ76899.1"/>
    </source>
</evidence>
<dbReference type="Proteomes" id="UP000298138">
    <property type="component" value="Unassembled WGS sequence"/>
</dbReference>
<dbReference type="GO" id="GO:0006520">
    <property type="term" value="P:amino acid metabolic process"/>
    <property type="evidence" value="ECO:0007669"/>
    <property type="project" value="UniProtKB-ARBA"/>
</dbReference>
<evidence type="ECO:0000256" key="1">
    <source>
        <dbReference type="SAM" id="MobiDB-lite"/>
    </source>
</evidence>
<dbReference type="InterPro" id="IPR027795">
    <property type="entry name" value="CASTOR_ACT_dom"/>
</dbReference>
<dbReference type="InterPro" id="IPR051719">
    <property type="entry name" value="CASTOR_mTORC1"/>
</dbReference>
<dbReference type="PANTHER" id="PTHR31131:SF6">
    <property type="entry name" value="CASTOR ACT DOMAIN-CONTAINING PROTEIN"/>
    <property type="match status" value="1"/>
</dbReference>
<gene>
    <name evidence="3" type="ORF">EX30DRAFT_388933</name>
</gene>
<keyword evidence="4" id="KW-1185">Reference proteome</keyword>
<reference evidence="3 4" key="1">
    <citation type="submission" date="2019-04" db="EMBL/GenBank/DDBJ databases">
        <title>Comparative genomics and transcriptomics to analyze fruiting body development in filamentous ascomycetes.</title>
        <authorList>
            <consortium name="DOE Joint Genome Institute"/>
            <person name="Lutkenhaus R."/>
            <person name="Traeger S."/>
            <person name="Breuer J."/>
            <person name="Kuo A."/>
            <person name="Lipzen A."/>
            <person name="Pangilinan J."/>
            <person name="Dilworth D."/>
            <person name="Sandor L."/>
            <person name="Poggeler S."/>
            <person name="Barry K."/>
            <person name="Grigoriev I.V."/>
            <person name="Nowrousian M."/>
        </authorList>
    </citation>
    <scope>NUCLEOTIDE SEQUENCE [LARGE SCALE GENOMIC DNA]</scope>
    <source>
        <strain evidence="3 4">CBS 389.68</strain>
    </source>
</reference>
<dbReference type="InParanoid" id="A0A4S2MNS6"/>
<evidence type="ECO:0000313" key="4">
    <source>
        <dbReference type="Proteomes" id="UP000298138"/>
    </source>
</evidence>
<dbReference type="SUPFAM" id="SSF55021">
    <property type="entry name" value="ACT-like"/>
    <property type="match status" value="1"/>
</dbReference>
<dbReference type="Gene3D" id="3.30.2130.10">
    <property type="entry name" value="VC0802-like"/>
    <property type="match status" value="1"/>
</dbReference>
<name>A0A4S2MNS6_9PEZI</name>
<dbReference type="GO" id="GO:0046394">
    <property type="term" value="P:carboxylic acid biosynthetic process"/>
    <property type="evidence" value="ECO:0007669"/>
    <property type="project" value="UniProtKB-ARBA"/>
</dbReference>
<proteinExistence type="predicted"/>
<evidence type="ECO:0000259" key="2">
    <source>
        <dbReference type="Pfam" id="PF13840"/>
    </source>
</evidence>
<feature type="compositionally biased region" description="Gly residues" evidence="1">
    <location>
        <begin position="358"/>
        <end position="368"/>
    </location>
</feature>
<feature type="domain" description="CASTOR ACT" evidence="2">
    <location>
        <begin position="94"/>
        <end position="155"/>
    </location>
</feature>
<dbReference type="PANTHER" id="PTHR31131">
    <property type="entry name" value="CHROMOSOME 1, WHOLE GENOME SHOTGUN SEQUENCE"/>
    <property type="match status" value="1"/>
</dbReference>
<protein>
    <recommendedName>
        <fullName evidence="2">CASTOR ACT domain-containing protein</fullName>
    </recommendedName>
</protein>
<feature type="compositionally biased region" description="Basic and acidic residues" evidence="1">
    <location>
        <begin position="336"/>
        <end position="357"/>
    </location>
</feature>
<sequence length="403" mass="42479">MSACIQFIDCKLCLIHIPLPLYSHFIHAIFQLILPDETVQDYNSSDGTIAAEFINISVTPVECSVVCPKDAATRFFRPIIQALGPEQRETVCISDDAFIAIQVNGEGLDAGQRVLDLTSPLALAGISIFFITTYFSDYIVVPSKSRSAVITALQNRGFIFESYTDSYISPSPITPQASSAPIIPTDVAIPTPTTLAGLTTHTFATLADHHITPLVDPTLRLHLTATYPPTRPSLLLALLRTLSARPRFISITITDTEPISLLLEESAVAGVMRGEGLLGGGGGGGGISGMGGLADGEGEGGMGGGEVLIPIVLDLRRLPEDATGIVCGVAGRLVGGRERERERDGEQREAGKEREGEGGLGVIGGGTTGGVKGVEMSYLSTARAGTVMVREEDLGRAVEALGY</sequence>
<organism evidence="3 4">
    <name type="scientific">Ascodesmis nigricans</name>
    <dbReference type="NCBI Taxonomy" id="341454"/>
    <lineage>
        <taxon>Eukaryota</taxon>
        <taxon>Fungi</taxon>
        <taxon>Dikarya</taxon>
        <taxon>Ascomycota</taxon>
        <taxon>Pezizomycotina</taxon>
        <taxon>Pezizomycetes</taxon>
        <taxon>Pezizales</taxon>
        <taxon>Ascodesmidaceae</taxon>
        <taxon>Ascodesmis</taxon>
    </lineage>
</organism>
<accession>A0A4S2MNS6</accession>
<dbReference type="InterPro" id="IPR045865">
    <property type="entry name" value="ACT-like_dom_sf"/>
</dbReference>
<dbReference type="EMBL" id="ML220163">
    <property type="protein sequence ID" value="TGZ76899.1"/>
    <property type="molecule type" value="Genomic_DNA"/>
</dbReference>
<feature type="region of interest" description="Disordered" evidence="1">
    <location>
        <begin position="336"/>
        <end position="368"/>
    </location>
</feature>
<dbReference type="OrthoDB" id="58529at2759"/>
<dbReference type="AlphaFoldDB" id="A0A4S2MNS6"/>
<dbReference type="Pfam" id="PF13840">
    <property type="entry name" value="ACT_7"/>
    <property type="match status" value="1"/>
</dbReference>